<protein>
    <submittedName>
        <fullName evidence="3">Uncharacterized protein</fullName>
    </submittedName>
</protein>
<reference evidence="3 4" key="1">
    <citation type="journal article" date="2013" name="Stand. Genomic Sci.">
        <title>Genomic Encyclopedia of Type Strains, Phase I: The one thousand microbial genomes (KMG-I) project.</title>
        <authorList>
            <person name="Kyrpides N.C."/>
            <person name="Woyke T."/>
            <person name="Eisen J.A."/>
            <person name="Garrity G."/>
            <person name="Lilburn T.G."/>
            <person name="Beck B.J."/>
            <person name="Whitman W.B."/>
            <person name="Hugenholtz P."/>
            <person name="Klenk H.P."/>
        </authorList>
    </citation>
    <scope>NUCLEOTIDE SEQUENCE [LARGE SCALE GENOMIC DNA]</scope>
    <source>
        <strain evidence="3 4">DSM 45044</strain>
    </source>
</reference>
<dbReference type="AlphaFoldDB" id="A0A562URX1"/>
<feature type="region of interest" description="Disordered" evidence="2">
    <location>
        <begin position="160"/>
        <end position="417"/>
    </location>
</feature>
<dbReference type="EMBL" id="VLLL01000008">
    <property type="protein sequence ID" value="TWJ08361.1"/>
    <property type="molecule type" value="Genomic_DNA"/>
</dbReference>
<accession>A0A562URX1</accession>
<evidence type="ECO:0000313" key="3">
    <source>
        <dbReference type="EMBL" id="TWJ08361.1"/>
    </source>
</evidence>
<feature type="compositionally biased region" description="Gly residues" evidence="2">
    <location>
        <begin position="167"/>
        <end position="185"/>
    </location>
</feature>
<feature type="coiled-coil region" evidence="1">
    <location>
        <begin position="79"/>
        <end position="106"/>
    </location>
</feature>
<sequence>MDYKTLRDLEVSAIHAAGFQAGRFADWLETGGEAVRKHGDGVTEYMYDKAGTKAGRQLVTLAGPLREAAARFLDVQGIVTGLYSQMQAYRDRLREIEAEVQGREHLRIDTATGHVTVDPKTPPEQRQAYQKLADEYNKLIRDMLDKAEQADRDTRDALAALAPKGSGKNGTGDTGGGDTGGGPGDPGQVEGHPPADDKSGDGPPKTERTDLNGDDPSKDQPPSESGPQESGPVESGPVESGPAEEPPGDEQGGSPTEPGGPLTPPTDPYDPDAYEPAPYEPYDPEEYESEPGGGLAGAGVGGGSGGGIGGAAAGSGPASGVGPASGGTGGLPAGTGTGGGGTGATGMAGRGFGVPMGMMGGGGHGMGGDSAESTWLTEDDDPFGTGEAAPGVIGSLPQPAAAGPDPAAPPANGRVTL</sequence>
<evidence type="ECO:0000313" key="4">
    <source>
        <dbReference type="Proteomes" id="UP000321617"/>
    </source>
</evidence>
<organism evidence="3 4">
    <name type="scientific">Stackebrandtia albiflava</name>
    <dbReference type="NCBI Taxonomy" id="406432"/>
    <lineage>
        <taxon>Bacteria</taxon>
        <taxon>Bacillati</taxon>
        <taxon>Actinomycetota</taxon>
        <taxon>Actinomycetes</taxon>
        <taxon>Glycomycetales</taxon>
        <taxon>Glycomycetaceae</taxon>
        <taxon>Stackebrandtia</taxon>
    </lineage>
</organism>
<comment type="caution">
    <text evidence="3">The sequence shown here is derived from an EMBL/GenBank/DDBJ whole genome shotgun (WGS) entry which is preliminary data.</text>
</comment>
<dbReference type="RefSeq" id="WP_147142919.1">
    <property type="nucleotide sequence ID" value="NZ_BAABIJ010000004.1"/>
</dbReference>
<keyword evidence="1" id="KW-0175">Coiled coil</keyword>
<evidence type="ECO:0000256" key="1">
    <source>
        <dbReference type="SAM" id="Coils"/>
    </source>
</evidence>
<name>A0A562URX1_9ACTN</name>
<feature type="compositionally biased region" description="Basic and acidic residues" evidence="2">
    <location>
        <begin position="193"/>
        <end position="218"/>
    </location>
</feature>
<keyword evidence="4" id="KW-1185">Reference proteome</keyword>
<gene>
    <name evidence="3" type="ORF">LX16_4589</name>
</gene>
<evidence type="ECO:0000256" key="2">
    <source>
        <dbReference type="SAM" id="MobiDB-lite"/>
    </source>
</evidence>
<proteinExistence type="predicted"/>
<feature type="compositionally biased region" description="Gly residues" evidence="2">
    <location>
        <begin position="291"/>
        <end position="368"/>
    </location>
</feature>
<dbReference type="Proteomes" id="UP000321617">
    <property type="component" value="Unassembled WGS sequence"/>
</dbReference>
<feature type="compositionally biased region" description="Low complexity" evidence="2">
    <location>
        <begin position="220"/>
        <end position="237"/>
    </location>
</feature>